<evidence type="ECO:0000313" key="6">
    <source>
        <dbReference type="EMBL" id="MFD2565766.1"/>
    </source>
</evidence>
<dbReference type="Pfam" id="PF00149">
    <property type="entry name" value="Metallophos"/>
    <property type="match status" value="1"/>
</dbReference>
<evidence type="ECO:0000256" key="4">
    <source>
        <dbReference type="ARBA" id="ARBA00025742"/>
    </source>
</evidence>
<gene>
    <name evidence="6" type="ORF">ACFSRZ_00200</name>
</gene>
<keyword evidence="3" id="KW-0408">Iron</keyword>
<dbReference type="InterPro" id="IPR029052">
    <property type="entry name" value="Metallo-depent_PP-like"/>
</dbReference>
<dbReference type="InterPro" id="IPR050884">
    <property type="entry name" value="CNP_phosphodiesterase-III"/>
</dbReference>
<reference evidence="7" key="1">
    <citation type="journal article" date="2019" name="Int. J. Syst. Evol. Microbiol.">
        <title>The Global Catalogue of Microorganisms (GCM) 10K type strain sequencing project: providing services to taxonomists for standard genome sequencing and annotation.</title>
        <authorList>
            <consortium name="The Broad Institute Genomics Platform"/>
            <consortium name="The Broad Institute Genome Sequencing Center for Infectious Disease"/>
            <person name="Wu L."/>
            <person name="Ma J."/>
        </authorList>
    </citation>
    <scope>NUCLEOTIDE SEQUENCE [LARGE SCALE GENOMIC DNA]</scope>
    <source>
        <strain evidence="7">KCTC 52127</strain>
    </source>
</reference>
<dbReference type="PANTHER" id="PTHR42988">
    <property type="entry name" value="PHOSPHOHYDROLASE"/>
    <property type="match status" value="1"/>
</dbReference>
<protein>
    <submittedName>
        <fullName evidence="6">Metallophosphoesterase family protein</fullName>
        <ecNumber evidence="6">3.1.-.-</ecNumber>
    </submittedName>
</protein>
<dbReference type="Proteomes" id="UP001597508">
    <property type="component" value="Unassembled WGS sequence"/>
</dbReference>
<name>A0ABW5LNS8_9FLAO</name>
<evidence type="ECO:0000256" key="3">
    <source>
        <dbReference type="ARBA" id="ARBA00023004"/>
    </source>
</evidence>
<accession>A0ABW5LNS8</accession>
<comment type="caution">
    <text evidence="6">The sequence shown here is derived from an EMBL/GenBank/DDBJ whole genome shotgun (WGS) entry which is preliminary data.</text>
</comment>
<dbReference type="PANTHER" id="PTHR42988:SF2">
    <property type="entry name" value="CYCLIC NUCLEOTIDE PHOSPHODIESTERASE CBUA0032-RELATED"/>
    <property type="match status" value="1"/>
</dbReference>
<dbReference type="RefSeq" id="WP_379664492.1">
    <property type="nucleotide sequence ID" value="NZ_JBHULH010000001.1"/>
</dbReference>
<keyword evidence="2 6" id="KW-0378">Hydrolase</keyword>
<evidence type="ECO:0000256" key="2">
    <source>
        <dbReference type="ARBA" id="ARBA00022801"/>
    </source>
</evidence>
<feature type="domain" description="Calcineurin-like phosphoesterase" evidence="5">
    <location>
        <begin position="5"/>
        <end position="181"/>
    </location>
</feature>
<keyword evidence="7" id="KW-1185">Reference proteome</keyword>
<dbReference type="EC" id="3.1.-.-" evidence="6"/>
<keyword evidence="1" id="KW-0479">Metal-binding</keyword>
<dbReference type="InterPro" id="IPR004843">
    <property type="entry name" value="Calcineurin-like_PHP"/>
</dbReference>
<organism evidence="6 7">
    <name type="scientific">Pseudotenacibaculum haliotis</name>
    <dbReference type="NCBI Taxonomy" id="1862138"/>
    <lineage>
        <taxon>Bacteria</taxon>
        <taxon>Pseudomonadati</taxon>
        <taxon>Bacteroidota</taxon>
        <taxon>Flavobacteriia</taxon>
        <taxon>Flavobacteriales</taxon>
        <taxon>Flavobacteriaceae</taxon>
        <taxon>Pseudotenacibaculum</taxon>
    </lineage>
</organism>
<proteinExistence type="inferred from homology"/>
<evidence type="ECO:0000259" key="5">
    <source>
        <dbReference type="Pfam" id="PF00149"/>
    </source>
</evidence>
<dbReference type="Gene3D" id="3.60.21.10">
    <property type="match status" value="1"/>
</dbReference>
<dbReference type="GO" id="GO:0016787">
    <property type="term" value="F:hydrolase activity"/>
    <property type="evidence" value="ECO:0007669"/>
    <property type="project" value="UniProtKB-KW"/>
</dbReference>
<comment type="similarity">
    <text evidence="4">Belongs to the cyclic nucleotide phosphodiesterase class-III family.</text>
</comment>
<evidence type="ECO:0000313" key="7">
    <source>
        <dbReference type="Proteomes" id="UP001597508"/>
    </source>
</evidence>
<dbReference type="EMBL" id="JBHULH010000001">
    <property type="protein sequence ID" value="MFD2565766.1"/>
    <property type="molecule type" value="Genomic_DNA"/>
</dbReference>
<dbReference type="SUPFAM" id="SSF56300">
    <property type="entry name" value="Metallo-dependent phosphatases"/>
    <property type="match status" value="1"/>
</dbReference>
<sequence>MKHQIAYITDLHLEEQFPKDQGVDCQKNWEQILQDVTSRGIDHIIIGGDIGEYSVNKIFFQSLNTFQVDVSPGNHDSSSEIVKHFNPGILNSQEKLYYRKDYNPYTFLFLDSSLGVIDPEQLLWLEKQLASAQKAIICIHHPIIEVPTEVDRLYSLLNRDQVQQVLQNSQKEITLFSGHYHLDDERTIGLIRQYVSPASSFQVAKLPDDIQIDTNSFGYRILTLQESEIQTEVILF</sequence>
<evidence type="ECO:0000256" key="1">
    <source>
        <dbReference type="ARBA" id="ARBA00022723"/>
    </source>
</evidence>